<dbReference type="GO" id="GO:0005634">
    <property type="term" value="C:nucleus"/>
    <property type="evidence" value="ECO:0007669"/>
    <property type="project" value="UniProtKB-UniRule"/>
</dbReference>
<accession>A0A815Z875</accession>
<feature type="non-terminal residue" evidence="3">
    <location>
        <position position="1"/>
    </location>
</feature>
<comment type="caution">
    <text evidence="3">The sequence shown here is derived from an EMBL/GenBank/DDBJ whole genome shotgun (WGS) entry which is preliminary data.</text>
</comment>
<dbReference type="SUPFAM" id="SSF47095">
    <property type="entry name" value="HMG-box"/>
    <property type="match status" value="1"/>
</dbReference>
<feature type="DNA-binding region" description="HMG box" evidence="1">
    <location>
        <begin position="1"/>
        <end position="39"/>
    </location>
</feature>
<proteinExistence type="predicted"/>
<evidence type="ECO:0000313" key="3">
    <source>
        <dbReference type="EMBL" id="CAF1581500.1"/>
    </source>
</evidence>
<reference evidence="3" key="1">
    <citation type="submission" date="2021-02" db="EMBL/GenBank/DDBJ databases">
        <authorList>
            <person name="Nowell W R."/>
        </authorList>
    </citation>
    <scope>NUCLEOTIDE SEQUENCE</scope>
</reference>
<dbReference type="Proteomes" id="UP000663889">
    <property type="component" value="Unassembled WGS sequence"/>
</dbReference>
<dbReference type="Gene3D" id="1.10.30.10">
    <property type="entry name" value="High mobility group box domain"/>
    <property type="match status" value="1"/>
</dbReference>
<dbReference type="InterPro" id="IPR009071">
    <property type="entry name" value="HMG_box_dom"/>
</dbReference>
<dbReference type="InterPro" id="IPR036910">
    <property type="entry name" value="HMG_box_dom_sf"/>
</dbReference>
<keyword evidence="1" id="KW-0238">DNA-binding</keyword>
<organism evidence="3 4">
    <name type="scientific">Rotaria sordida</name>
    <dbReference type="NCBI Taxonomy" id="392033"/>
    <lineage>
        <taxon>Eukaryota</taxon>
        <taxon>Metazoa</taxon>
        <taxon>Spiralia</taxon>
        <taxon>Gnathifera</taxon>
        <taxon>Rotifera</taxon>
        <taxon>Eurotatoria</taxon>
        <taxon>Bdelloidea</taxon>
        <taxon>Philodinida</taxon>
        <taxon>Philodinidae</taxon>
        <taxon>Rotaria</taxon>
    </lineage>
</organism>
<dbReference type="Pfam" id="PF00505">
    <property type="entry name" value="HMG_box"/>
    <property type="match status" value="1"/>
</dbReference>
<evidence type="ECO:0000256" key="1">
    <source>
        <dbReference type="PROSITE-ProRule" id="PRU00267"/>
    </source>
</evidence>
<dbReference type="EMBL" id="CAJNOU010018969">
    <property type="protein sequence ID" value="CAF1581500.1"/>
    <property type="molecule type" value="Genomic_DNA"/>
</dbReference>
<keyword evidence="1" id="KW-0539">Nucleus</keyword>
<dbReference type="GO" id="GO:0003677">
    <property type="term" value="F:DNA binding"/>
    <property type="evidence" value="ECO:0007669"/>
    <property type="project" value="UniProtKB-UniRule"/>
</dbReference>
<protein>
    <recommendedName>
        <fullName evidence="2">HMG box domain-containing protein</fullName>
    </recommendedName>
</protein>
<evidence type="ECO:0000313" key="4">
    <source>
        <dbReference type="Proteomes" id="UP000663889"/>
    </source>
</evidence>
<dbReference type="AlphaFoldDB" id="A0A815Z875"/>
<dbReference type="PROSITE" id="PS50118">
    <property type="entry name" value="HMG_BOX_2"/>
    <property type="match status" value="1"/>
</dbReference>
<sequence length="59" mass="6963">VMKVIGERWSNLDVDLKKQYVKLAAEEKIRYDQEMAIYRQKKTMTNPIVSMDNQVSISE</sequence>
<gene>
    <name evidence="3" type="ORF">SEV965_LOCUS39899</name>
</gene>
<name>A0A815Z875_9BILA</name>
<feature type="domain" description="HMG box" evidence="2">
    <location>
        <begin position="1"/>
        <end position="39"/>
    </location>
</feature>
<evidence type="ECO:0000259" key="2">
    <source>
        <dbReference type="PROSITE" id="PS50118"/>
    </source>
</evidence>